<protein>
    <submittedName>
        <fullName evidence="1">Uncharacterized protein</fullName>
    </submittedName>
</protein>
<accession>A0A0E9P5C3</accession>
<sequence length="19" mass="2274">MNPDAKTRRQTRDNASKQR</sequence>
<evidence type="ECO:0000313" key="1">
    <source>
        <dbReference type="EMBL" id="JAG99578.1"/>
    </source>
</evidence>
<dbReference type="AlphaFoldDB" id="A0A0E9P5C3"/>
<dbReference type="EMBL" id="GBXM01108998">
    <property type="protein sequence ID" value="JAG99578.1"/>
    <property type="molecule type" value="Transcribed_RNA"/>
</dbReference>
<proteinExistence type="predicted"/>
<reference evidence="1" key="1">
    <citation type="submission" date="2014-11" db="EMBL/GenBank/DDBJ databases">
        <authorList>
            <person name="Amaro Gonzalez C."/>
        </authorList>
    </citation>
    <scope>NUCLEOTIDE SEQUENCE</scope>
</reference>
<name>A0A0E9P5C3_ANGAN</name>
<organism evidence="1">
    <name type="scientific">Anguilla anguilla</name>
    <name type="common">European freshwater eel</name>
    <name type="synonym">Muraena anguilla</name>
    <dbReference type="NCBI Taxonomy" id="7936"/>
    <lineage>
        <taxon>Eukaryota</taxon>
        <taxon>Metazoa</taxon>
        <taxon>Chordata</taxon>
        <taxon>Craniata</taxon>
        <taxon>Vertebrata</taxon>
        <taxon>Euteleostomi</taxon>
        <taxon>Actinopterygii</taxon>
        <taxon>Neopterygii</taxon>
        <taxon>Teleostei</taxon>
        <taxon>Anguilliformes</taxon>
        <taxon>Anguillidae</taxon>
        <taxon>Anguilla</taxon>
    </lineage>
</organism>
<reference evidence="1" key="2">
    <citation type="journal article" date="2015" name="Fish Shellfish Immunol.">
        <title>Early steps in the European eel (Anguilla anguilla)-Vibrio vulnificus interaction in the gills: Role of the RtxA13 toxin.</title>
        <authorList>
            <person name="Callol A."/>
            <person name="Pajuelo D."/>
            <person name="Ebbesson L."/>
            <person name="Teles M."/>
            <person name="MacKenzie S."/>
            <person name="Amaro C."/>
        </authorList>
    </citation>
    <scope>NUCLEOTIDE SEQUENCE</scope>
</reference>